<dbReference type="AlphaFoldDB" id="U5W0C7"/>
<sequence length="198" mass="20660">MSDEHGWPDFHDPGGHDDAGDHHDLESQHEAPIADDSPFHDDLFGHDDDPGVHDTAGEADAGVHEDAGWDDLHEPGSGHDDEAVQHSFDGAADDHGLGPVGADPDATPEAEVVSLFPPVVDVGPLPEPVDGFPWIDTGSLGLYHSGLVDPAAAAPVPAEDLAAYAGEDLPPGEDPWAALADSDDPATSTLAKWWSQDS</sequence>
<dbReference type="EMBL" id="CP006272">
    <property type="protein sequence ID" value="AGZ42544.1"/>
    <property type="molecule type" value="Genomic_DNA"/>
</dbReference>
<dbReference type="PATRIC" id="fig|1246995.3.peg.4335"/>
<evidence type="ECO:0000313" key="2">
    <source>
        <dbReference type="EMBL" id="AGZ42544.1"/>
    </source>
</evidence>
<reference evidence="2 3" key="1">
    <citation type="journal article" date="2014" name="J. Biotechnol.">
        <title>Complete genome sequence of the actinobacterium Actinoplanes friuliensis HAG 010964, producer of the lipopeptide antibiotic friulimycin.</title>
        <authorList>
            <person name="Ruckert C."/>
            <person name="Szczepanowski R."/>
            <person name="Albersmeier A."/>
            <person name="Goesmann A."/>
            <person name="Fischer N."/>
            <person name="Steinkamper A."/>
            <person name="Puhler A."/>
            <person name="Biener R."/>
            <person name="Schwartz D."/>
            <person name="Kalinowski J."/>
        </authorList>
    </citation>
    <scope>NUCLEOTIDE SEQUENCE [LARGE SCALE GENOMIC DNA]</scope>
    <source>
        <strain evidence="2 3">DSM 7358</strain>
    </source>
</reference>
<protein>
    <submittedName>
        <fullName evidence="2">Uncharacterized protein</fullName>
    </submittedName>
</protein>
<name>U5W0C7_9ACTN</name>
<dbReference type="RefSeq" id="WP_023362916.1">
    <property type="nucleotide sequence ID" value="NC_022657.1"/>
</dbReference>
<organism evidence="2 3">
    <name type="scientific">Actinoplanes friuliensis DSM 7358</name>
    <dbReference type="NCBI Taxonomy" id="1246995"/>
    <lineage>
        <taxon>Bacteria</taxon>
        <taxon>Bacillati</taxon>
        <taxon>Actinomycetota</taxon>
        <taxon>Actinomycetes</taxon>
        <taxon>Micromonosporales</taxon>
        <taxon>Micromonosporaceae</taxon>
        <taxon>Actinoplanes</taxon>
    </lineage>
</organism>
<evidence type="ECO:0000313" key="3">
    <source>
        <dbReference type="Proteomes" id="UP000017746"/>
    </source>
</evidence>
<feature type="region of interest" description="Disordered" evidence="1">
    <location>
        <begin position="168"/>
        <end position="198"/>
    </location>
</feature>
<dbReference type="OrthoDB" id="3298692at2"/>
<dbReference type="Proteomes" id="UP000017746">
    <property type="component" value="Chromosome"/>
</dbReference>
<feature type="compositionally biased region" description="Polar residues" evidence="1">
    <location>
        <begin position="185"/>
        <end position="198"/>
    </location>
</feature>
<dbReference type="eggNOG" id="ENOG502ZR0K">
    <property type="taxonomic scope" value="Bacteria"/>
</dbReference>
<proteinExistence type="predicted"/>
<feature type="compositionally biased region" description="Basic and acidic residues" evidence="1">
    <location>
        <begin position="37"/>
        <end position="84"/>
    </location>
</feature>
<keyword evidence="3" id="KW-1185">Reference proteome</keyword>
<dbReference type="HOGENOM" id="CLU_1375647_0_0_11"/>
<feature type="compositionally biased region" description="Basic and acidic residues" evidence="1">
    <location>
        <begin position="1"/>
        <end position="29"/>
    </location>
</feature>
<accession>U5W0C7</accession>
<dbReference type="KEGG" id="afs:AFR_21370"/>
<evidence type="ECO:0000256" key="1">
    <source>
        <dbReference type="SAM" id="MobiDB-lite"/>
    </source>
</evidence>
<feature type="region of interest" description="Disordered" evidence="1">
    <location>
        <begin position="1"/>
        <end position="107"/>
    </location>
</feature>
<gene>
    <name evidence="2" type="ORF">AFR_21370</name>
</gene>
<dbReference type="STRING" id="1246995.AFR_21370"/>